<comment type="subcellular location">
    <subcellularLocation>
        <location evidence="1">Cell membrane</location>
        <topology evidence="1">Multi-pass membrane protein</topology>
    </subcellularLocation>
</comment>
<keyword evidence="6 8" id="KW-0472">Membrane</keyword>
<dbReference type="PANTHER" id="PTHR23517">
    <property type="entry name" value="RESISTANCE PROTEIN MDTM, PUTATIVE-RELATED-RELATED"/>
    <property type="match status" value="1"/>
</dbReference>
<gene>
    <name evidence="10" type="ORF">G3I71_20025</name>
</gene>
<keyword evidence="5 8" id="KW-1133">Transmembrane helix</keyword>
<accession>A0A6B3BUS7</accession>
<evidence type="ECO:0000256" key="1">
    <source>
        <dbReference type="ARBA" id="ARBA00004651"/>
    </source>
</evidence>
<comment type="caution">
    <text evidence="10">The sequence shown here is derived from an EMBL/GenBank/DDBJ whole genome shotgun (WGS) entry which is preliminary data.</text>
</comment>
<dbReference type="InterPro" id="IPR050171">
    <property type="entry name" value="MFS_Transporters"/>
</dbReference>
<evidence type="ECO:0000256" key="5">
    <source>
        <dbReference type="ARBA" id="ARBA00022989"/>
    </source>
</evidence>
<evidence type="ECO:0000256" key="7">
    <source>
        <dbReference type="SAM" id="MobiDB-lite"/>
    </source>
</evidence>
<dbReference type="InterPro" id="IPR020846">
    <property type="entry name" value="MFS_dom"/>
</dbReference>
<dbReference type="Gene3D" id="1.20.1250.20">
    <property type="entry name" value="MFS general substrate transporter like domains"/>
    <property type="match status" value="1"/>
</dbReference>
<dbReference type="Pfam" id="PF07690">
    <property type="entry name" value="MFS_1"/>
    <property type="match status" value="1"/>
</dbReference>
<evidence type="ECO:0000256" key="2">
    <source>
        <dbReference type="ARBA" id="ARBA00022448"/>
    </source>
</evidence>
<feature type="transmembrane region" description="Helical" evidence="8">
    <location>
        <begin position="118"/>
        <end position="140"/>
    </location>
</feature>
<keyword evidence="4 8" id="KW-0812">Transmembrane</keyword>
<evidence type="ECO:0000313" key="10">
    <source>
        <dbReference type="EMBL" id="NEC88058.1"/>
    </source>
</evidence>
<evidence type="ECO:0000259" key="9">
    <source>
        <dbReference type="PROSITE" id="PS50850"/>
    </source>
</evidence>
<evidence type="ECO:0000256" key="4">
    <source>
        <dbReference type="ARBA" id="ARBA00022692"/>
    </source>
</evidence>
<name>A0A6B3BUS7_9ACTN</name>
<keyword evidence="3" id="KW-1003">Cell membrane</keyword>
<dbReference type="InterPro" id="IPR036259">
    <property type="entry name" value="MFS_trans_sf"/>
</dbReference>
<feature type="transmembrane region" description="Helical" evidence="8">
    <location>
        <begin position="93"/>
        <end position="112"/>
    </location>
</feature>
<dbReference type="InterPro" id="IPR011701">
    <property type="entry name" value="MFS"/>
</dbReference>
<dbReference type="AlphaFoldDB" id="A0A6B3BUS7"/>
<evidence type="ECO:0000256" key="3">
    <source>
        <dbReference type="ARBA" id="ARBA00022475"/>
    </source>
</evidence>
<sequence>MSTPPLTAAPAHPRASAGSVRATHARGFWVVATAFTVLMAFGTLPTPLWPLFAERDGFATTVVTVAFATMVTGAAAGFLLFGHLSDRLGRRRVVVPALLTSVAASLTLVLWPSTAGLLAGRVLTGLAVGLMASTATAYLSDLYRQAHPDRPGSSTWLPGRVPGPSGPG</sequence>
<protein>
    <submittedName>
        <fullName evidence="10">MFS transporter</fullName>
    </submittedName>
</protein>
<reference evidence="10" key="1">
    <citation type="submission" date="2020-01" db="EMBL/GenBank/DDBJ databases">
        <title>Insect and environment-associated Actinomycetes.</title>
        <authorList>
            <person name="Currrie C."/>
            <person name="Chevrette M."/>
            <person name="Carlson C."/>
            <person name="Stubbendieck R."/>
            <person name="Wendt-Pienkowski E."/>
        </authorList>
    </citation>
    <scope>NUCLEOTIDE SEQUENCE</scope>
    <source>
        <strain evidence="10">SID12501</strain>
    </source>
</reference>
<dbReference type="GO" id="GO:0022857">
    <property type="term" value="F:transmembrane transporter activity"/>
    <property type="evidence" value="ECO:0007669"/>
    <property type="project" value="InterPro"/>
</dbReference>
<dbReference type="PROSITE" id="PS50850">
    <property type="entry name" value="MFS"/>
    <property type="match status" value="1"/>
</dbReference>
<feature type="transmembrane region" description="Helical" evidence="8">
    <location>
        <begin position="28"/>
        <end position="52"/>
    </location>
</feature>
<evidence type="ECO:0000256" key="6">
    <source>
        <dbReference type="ARBA" id="ARBA00023136"/>
    </source>
</evidence>
<dbReference type="EMBL" id="JAAGLU010000015">
    <property type="protein sequence ID" value="NEC88058.1"/>
    <property type="molecule type" value="Genomic_DNA"/>
</dbReference>
<dbReference type="GO" id="GO:0005886">
    <property type="term" value="C:plasma membrane"/>
    <property type="evidence" value="ECO:0007669"/>
    <property type="project" value="UniProtKB-SubCell"/>
</dbReference>
<dbReference type="PANTHER" id="PTHR23517:SF13">
    <property type="entry name" value="MAJOR FACILITATOR SUPERFAMILY MFS_1"/>
    <property type="match status" value="1"/>
</dbReference>
<proteinExistence type="predicted"/>
<keyword evidence="2" id="KW-0813">Transport</keyword>
<feature type="domain" description="Major facilitator superfamily (MFS) profile" evidence="9">
    <location>
        <begin position="20"/>
        <end position="168"/>
    </location>
</feature>
<organism evidence="10">
    <name type="scientific">Streptomyces sp. SID12501</name>
    <dbReference type="NCBI Taxonomy" id="2706042"/>
    <lineage>
        <taxon>Bacteria</taxon>
        <taxon>Bacillati</taxon>
        <taxon>Actinomycetota</taxon>
        <taxon>Actinomycetes</taxon>
        <taxon>Kitasatosporales</taxon>
        <taxon>Streptomycetaceae</taxon>
        <taxon>Streptomyces</taxon>
    </lineage>
</organism>
<feature type="region of interest" description="Disordered" evidence="7">
    <location>
        <begin position="149"/>
        <end position="168"/>
    </location>
</feature>
<dbReference type="SUPFAM" id="SSF103473">
    <property type="entry name" value="MFS general substrate transporter"/>
    <property type="match status" value="1"/>
</dbReference>
<evidence type="ECO:0000256" key="8">
    <source>
        <dbReference type="SAM" id="Phobius"/>
    </source>
</evidence>
<feature type="transmembrane region" description="Helical" evidence="8">
    <location>
        <begin position="58"/>
        <end position="81"/>
    </location>
</feature>
<dbReference type="RefSeq" id="WP_164316173.1">
    <property type="nucleotide sequence ID" value="NZ_JAAGLU010000015.1"/>
</dbReference>